<proteinExistence type="predicted"/>
<dbReference type="Pfam" id="PF26395">
    <property type="entry name" value="E2-CBASS"/>
    <property type="match status" value="1"/>
</dbReference>
<dbReference type="EMBL" id="PJBV01000014">
    <property type="protein sequence ID" value="PKH41705.1"/>
    <property type="molecule type" value="Genomic_DNA"/>
</dbReference>
<dbReference type="Proteomes" id="UP000233565">
    <property type="component" value="Unassembled WGS sequence"/>
</dbReference>
<keyword evidence="3" id="KW-1185">Reference proteome</keyword>
<dbReference type="InterPro" id="IPR058588">
    <property type="entry name" value="E2-CBASS"/>
</dbReference>
<name>A0ABX4QYS1_9ACTN</name>
<evidence type="ECO:0000313" key="2">
    <source>
        <dbReference type="EMBL" id="PKH41705.1"/>
    </source>
</evidence>
<reference evidence="2 3" key="1">
    <citation type="submission" date="2017-12" db="EMBL/GenBank/DDBJ databases">
        <title>Pharmacopeia of the Arctic Ocean.</title>
        <authorList>
            <person name="Collins E."/>
            <person name="Ducluzeau A.-L."/>
        </authorList>
    </citation>
    <scope>NUCLEOTIDE SEQUENCE [LARGE SCALE GENOMIC DNA]</scope>
    <source>
        <strain evidence="2 3">DSM 23325</strain>
    </source>
</reference>
<feature type="domain" description="Type II CBASS E2 protein" evidence="1">
    <location>
        <begin position="82"/>
        <end position="203"/>
    </location>
</feature>
<gene>
    <name evidence="2" type="ORF">CXG46_07430</name>
</gene>
<organism evidence="2 3">
    <name type="scientific">Nocardioides alpinus</name>
    <dbReference type="NCBI Taxonomy" id="748909"/>
    <lineage>
        <taxon>Bacteria</taxon>
        <taxon>Bacillati</taxon>
        <taxon>Actinomycetota</taxon>
        <taxon>Actinomycetes</taxon>
        <taxon>Propionibacteriales</taxon>
        <taxon>Nocardioidaceae</taxon>
        <taxon>Nocardioides</taxon>
    </lineage>
</organism>
<sequence length="207" mass="23054">MKHMTIADLLTHHGHKKPRWVDVDGRMLFSAPAATSGALALKPHTFHSGEDPVDSPDPGVARSLTAANLPWWSNPDDLEPHRAAMAAHFPGFTYFEPDEDRGPAWIGVLDSGRGRFRIGVVLRRDRGLPFVTVLNTKIGKNTRYGWTSPSHAYISGNPCIADQDDWNPDEDMVATAVAWTAHWLAAYTEWRITNRWPIEGFHPNVAA</sequence>
<protein>
    <recommendedName>
        <fullName evidence="1">Type II CBASS E2 protein domain-containing protein</fullName>
    </recommendedName>
</protein>
<accession>A0ABX4QYS1</accession>
<evidence type="ECO:0000259" key="1">
    <source>
        <dbReference type="Pfam" id="PF26395"/>
    </source>
</evidence>
<evidence type="ECO:0000313" key="3">
    <source>
        <dbReference type="Proteomes" id="UP000233565"/>
    </source>
</evidence>
<comment type="caution">
    <text evidence="2">The sequence shown here is derived from an EMBL/GenBank/DDBJ whole genome shotgun (WGS) entry which is preliminary data.</text>
</comment>